<dbReference type="InterPro" id="IPR050297">
    <property type="entry name" value="LipidA_mod_glycosyltrf_83"/>
</dbReference>
<organism evidence="9 10">
    <name type="scientific">Trichocoleus desertorum GB2-A4</name>
    <dbReference type="NCBI Taxonomy" id="2933944"/>
    <lineage>
        <taxon>Bacteria</taxon>
        <taxon>Bacillati</taxon>
        <taxon>Cyanobacteriota</taxon>
        <taxon>Cyanophyceae</taxon>
        <taxon>Leptolyngbyales</taxon>
        <taxon>Trichocoleusaceae</taxon>
        <taxon>Trichocoleus</taxon>
    </lineage>
</organism>
<feature type="transmembrane region" description="Helical" evidence="8">
    <location>
        <begin position="356"/>
        <end position="377"/>
    </location>
</feature>
<feature type="transmembrane region" description="Helical" evidence="8">
    <location>
        <begin position="290"/>
        <end position="310"/>
    </location>
</feature>
<feature type="transmembrane region" description="Helical" evidence="8">
    <location>
        <begin position="252"/>
        <end position="270"/>
    </location>
</feature>
<dbReference type="PANTHER" id="PTHR33908:SF11">
    <property type="entry name" value="MEMBRANE PROTEIN"/>
    <property type="match status" value="1"/>
</dbReference>
<evidence type="ECO:0000256" key="6">
    <source>
        <dbReference type="ARBA" id="ARBA00022989"/>
    </source>
</evidence>
<feature type="transmembrane region" description="Helical" evidence="8">
    <location>
        <begin position="389"/>
        <end position="407"/>
    </location>
</feature>
<keyword evidence="3" id="KW-0328">Glycosyltransferase</keyword>
<feature type="transmembrane region" description="Helical" evidence="8">
    <location>
        <begin position="169"/>
        <end position="190"/>
    </location>
</feature>
<keyword evidence="2" id="KW-1003">Cell membrane</keyword>
<evidence type="ECO:0000256" key="3">
    <source>
        <dbReference type="ARBA" id="ARBA00022676"/>
    </source>
</evidence>
<keyword evidence="5 8" id="KW-0812">Transmembrane</keyword>
<keyword evidence="7 8" id="KW-0472">Membrane</keyword>
<reference evidence="9 10" key="1">
    <citation type="submission" date="2022-04" db="EMBL/GenBank/DDBJ databases">
        <title>Positive selection, recombination, and allopatry shape intraspecific diversity of widespread and dominant cyanobacteria.</title>
        <authorList>
            <person name="Wei J."/>
            <person name="Shu W."/>
            <person name="Hu C."/>
        </authorList>
    </citation>
    <scope>NUCLEOTIDE SEQUENCE [LARGE SCALE GENOMIC DNA]</scope>
    <source>
        <strain evidence="9 10">GB2-A4</strain>
    </source>
</reference>
<evidence type="ECO:0000256" key="4">
    <source>
        <dbReference type="ARBA" id="ARBA00022679"/>
    </source>
</evidence>
<evidence type="ECO:0000313" key="9">
    <source>
        <dbReference type="EMBL" id="MEP0817527.1"/>
    </source>
</evidence>
<dbReference type="EMBL" id="JAMPKM010000005">
    <property type="protein sequence ID" value="MEP0817527.1"/>
    <property type="molecule type" value="Genomic_DNA"/>
</dbReference>
<dbReference type="RefSeq" id="WP_190435635.1">
    <property type="nucleotide sequence ID" value="NZ_JAMPKM010000005.1"/>
</dbReference>
<comment type="subcellular location">
    <subcellularLocation>
        <location evidence="1">Cell membrane</location>
        <topology evidence="1">Multi-pass membrane protein</topology>
    </subcellularLocation>
</comment>
<evidence type="ECO:0000313" key="10">
    <source>
        <dbReference type="Proteomes" id="UP001464891"/>
    </source>
</evidence>
<protein>
    <submittedName>
        <fullName evidence="9">Glycosyltransferase family 39 protein</fullName>
    </submittedName>
</protein>
<evidence type="ECO:0000256" key="1">
    <source>
        <dbReference type="ARBA" id="ARBA00004651"/>
    </source>
</evidence>
<feature type="transmembrane region" description="Helical" evidence="8">
    <location>
        <begin position="202"/>
        <end position="231"/>
    </location>
</feature>
<sequence>MKALSHSRWLHPCLLLGWILLGAALRFNHLANKALWTDEFSTLVFSLGNSFRTVPLDQVITIRRLLEPLQPDPTAGIDGVLQHLMSESTHPPLYFVLAHLWMQLFAPENGLVSIWVGRSLPALLGVVSIPAMFGLGWLTFRSRLAGQLAAMMMAVSPYGLFLAQEARHYTLSILWVIASLSCFVVATQFLRDRRRLPIWIGLAWVVVNSLGIATHYFFGLTLFAEAFVLIGQAITQSRQDPGAWLRPYWRRIYAVVAGTIVGGLIWLPALQSVYGSDLTEWIETSDRWNLMAWIGPIFQALAAWITMLSLLPVEAELLPIVIASGVIMIIYFIWAIPLLHQGFKAQWHSQEVGPGVQVLAGFVLGAIALIFAITYGLGTDLTRGARYNFMYFPGVMALVGASLAAVWNSTSANRTPTEHPSSTSQRTWLPFKKYGKPAILAVLLMGVLSGLTVTNNLGYRKYYRPDLLAPVIQATSQVPTLIATTHNTHVQTGELMGLAWEFWHDSASDSSNKNSPQFLLAHQTCNPKQTPCQQSAQILQRNLTALPRPFDLWLVNFYTNPESALPTSLQDQGCAADPKVNSGVHGYSYQLYHCLKQS</sequence>
<dbReference type="PANTHER" id="PTHR33908">
    <property type="entry name" value="MANNOSYLTRANSFERASE YKCB-RELATED"/>
    <property type="match status" value="1"/>
</dbReference>
<evidence type="ECO:0000256" key="8">
    <source>
        <dbReference type="SAM" id="Phobius"/>
    </source>
</evidence>
<proteinExistence type="predicted"/>
<feature type="transmembrane region" description="Helical" evidence="8">
    <location>
        <begin position="317"/>
        <end position="336"/>
    </location>
</feature>
<feature type="transmembrane region" description="Helical" evidence="8">
    <location>
        <begin position="119"/>
        <end position="138"/>
    </location>
</feature>
<evidence type="ECO:0000256" key="7">
    <source>
        <dbReference type="ARBA" id="ARBA00023136"/>
    </source>
</evidence>
<keyword evidence="4" id="KW-0808">Transferase</keyword>
<feature type="transmembrane region" description="Helical" evidence="8">
    <location>
        <begin position="438"/>
        <end position="458"/>
    </location>
</feature>
<accession>A0ABV0J6X3</accession>
<comment type="caution">
    <text evidence="9">The sequence shown here is derived from an EMBL/GenBank/DDBJ whole genome shotgun (WGS) entry which is preliminary data.</text>
</comment>
<dbReference type="Proteomes" id="UP001464891">
    <property type="component" value="Unassembled WGS sequence"/>
</dbReference>
<evidence type="ECO:0000256" key="5">
    <source>
        <dbReference type="ARBA" id="ARBA00022692"/>
    </source>
</evidence>
<keyword evidence="6 8" id="KW-1133">Transmembrane helix</keyword>
<keyword evidence="10" id="KW-1185">Reference proteome</keyword>
<evidence type="ECO:0000256" key="2">
    <source>
        <dbReference type="ARBA" id="ARBA00022475"/>
    </source>
</evidence>
<gene>
    <name evidence="9" type="ORF">NC998_10510</name>
</gene>
<name>A0ABV0J6X3_9CYAN</name>
<feature type="transmembrane region" description="Helical" evidence="8">
    <location>
        <begin position="144"/>
        <end position="162"/>
    </location>
</feature>